<dbReference type="Gene3D" id="3.40.50.720">
    <property type="entry name" value="NAD(P)-binding Rossmann-like Domain"/>
    <property type="match status" value="1"/>
</dbReference>
<evidence type="ECO:0000256" key="3">
    <source>
        <dbReference type="ARBA" id="ARBA00023027"/>
    </source>
</evidence>
<dbReference type="OrthoDB" id="9803333at2"/>
<dbReference type="GO" id="GO:0004316">
    <property type="term" value="F:3-oxoacyl-[acyl-carrier-protein] reductase (NADPH) activity"/>
    <property type="evidence" value="ECO:0007669"/>
    <property type="project" value="UniProtKB-EC"/>
</dbReference>
<dbReference type="PANTHER" id="PTHR43477">
    <property type="entry name" value="DIHYDROANTICAPSIN 7-DEHYDROGENASE"/>
    <property type="match status" value="1"/>
</dbReference>
<dbReference type="RefSeq" id="WP_124081980.1">
    <property type="nucleotide sequence ID" value="NZ_UWPJ01000039.1"/>
</dbReference>
<accession>A0A3P4B7Y5</accession>
<evidence type="ECO:0000313" key="4">
    <source>
        <dbReference type="EMBL" id="VCU72437.1"/>
    </source>
</evidence>
<reference evidence="4 5" key="1">
    <citation type="submission" date="2018-10" db="EMBL/GenBank/DDBJ databases">
        <authorList>
            <person name="Criscuolo A."/>
        </authorList>
    </citation>
    <scope>NUCLEOTIDE SEQUENCE [LARGE SCALE GENOMIC DNA]</scope>
    <source>
        <strain evidence="4">DnA1</strain>
    </source>
</reference>
<dbReference type="InterPro" id="IPR036291">
    <property type="entry name" value="NAD(P)-bd_dom_sf"/>
</dbReference>
<name>A0A3P4B7Y5_9BURK</name>
<dbReference type="InterPro" id="IPR002347">
    <property type="entry name" value="SDR_fam"/>
</dbReference>
<protein>
    <submittedName>
        <fullName evidence="4">3-oxoacyl-[acyl-carrier-protein] reductase FabG</fullName>
        <ecNumber evidence="4">1.1.1.100</ecNumber>
    </submittedName>
</protein>
<keyword evidence="5" id="KW-1185">Reference proteome</keyword>
<dbReference type="InterPro" id="IPR051122">
    <property type="entry name" value="SDR_DHRS6-like"/>
</dbReference>
<evidence type="ECO:0000256" key="2">
    <source>
        <dbReference type="ARBA" id="ARBA00023002"/>
    </source>
</evidence>
<keyword evidence="2 4" id="KW-0560">Oxidoreductase</keyword>
<dbReference type="AlphaFoldDB" id="A0A3P4B7Y5"/>
<comment type="similarity">
    <text evidence="1">Belongs to the short-chain dehydrogenases/reductases (SDR) family.</text>
</comment>
<evidence type="ECO:0000256" key="1">
    <source>
        <dbReference type="ARBA" id="ARBA00006484"/>
    </source>
</evidence>
<dbReference type="SUPFAM" id="SSF51735">
    <property type="entry name" value="NAD(P)-binding Rossmann-fold domains"/>
    <property type="match status" value="1"/>
</dbReference>
<organism evidence="4 5">
    <name type="scientific">Pigmentiphaga humi</name>
    <dbReference type="NCBI Taxonomy" id="2478468"/>
    <lineage>
        <taxon>Bacteria</taxon>
        <taxon>Pseudomonadati</taxon>
        <taxon>Pseudomonadota</taxon>
        <taxon>Betaproteobacteria</taxon>
        <taxon>Burkholderiales</taxon>
        <taxon>Alcaligenaceae</taxon>
        <taxon>Pigmentiphaga</taxon>
    </lineage>
</organism>
<dbReference type="PANTHER" id="PTHR43477:SF4">
    <property type="entry name" value="DEHYDROGENASE_REDUCTASE SDR FAMILY MEMBER 6"/>
    <property type="match status" value="1"/>
</dbReference>
<dbReference type="EC" id="1.1.1.100" evidence="4"/>
<sequence>MDMLLQGRRALVTGASQGIGRAVAEALAGEGCALRLVARDAEKLRAVAEEIEGRHGVAVSVHAADLSRRGAAAEIAAQYAEADIVVNNAGNTPRGDILAVDEETWRQGWELKVFGYINLTREFYRHMQARGAGVIVNVIGIGAEKYEYAYAAGGTGNAALAAMTRIVGSASLDYGVRVLGVHPGWVETAKARRSLMGRAAAELGDEQRWPELVRDWPRGRLIQPQEVADVVTFLASPRASAMSGTIVTVDAGFVSRGYPHMAERPQQELPE</sequence>
<dbReference type="Pfam" id="PF13561">
    <property type="entry name" value="adh_short_C2"/>
    <property type="match status" value="1"/>
</dbReference>
<evidence type="ECO:0000313" key="5">
    <source>
        <dbReference type="Proteomes" id="UP000277294"/>
    </source>
</evidence>
<proteinExistence type="inferred from homology"/>
<dbReference type="EMBL" id="UWPJ01000039">
    <property type="protein sequence ID" value="VCU72437.1"/>
    <property type="molecule type" value="Genomic_DNA"/>
</dbReference>
<gene>
    <name evidence="4" type="primary">fabG_25</name>
    <name evidence="4" type="ORF">PIGHUM_04536</name>
</gene>
<dbReference type="PRINTS" id="PR00081">
    <property type="entry name" value="GDHRDH"/>
</dbReference>
<dbReference type="Proteomes" id="UP000277294">
    <property type="component" value="Unassembled WGS sequence"/>
</dbReference>
<dbReference type="NCBIfam" id="NF004779">
    <property type="entry name" value="PRK06125.1"/>
    <property type="match status" value="1"/>
</dbReference>
<keyword evidence="3" id="KW-0520">NAD</keyword>